<dbReference type="GO" id="GO:0008381">
    <property type="term" value="F:mechanosensitive monoatomic ion channel activity"/>
    <property type="evidence" value="ECO:0007669"/>
    <property type="project" value="InterPro"/>
</dbReference>
<feature type="chain" id="PRO_5023097168" description="Small-conductance mechanosensitive channel" evidence="8">
    <location>
        <begin position="29"/>
        <end position="568"/>
    </location>
</feature>
<comment type="caution">
    <text evidence="7">Lacks conserved residue(s) required for the propagation of feature annotation.</text>
</comment>
<dbReference type="EMBL" id="VRYZ01000004">
    <property type="protein sequence ID" value="TXS91526.1"/>
    <property type="molecule type" value="Genomic_DNA"/>
</dbReference>
<evidence type="ECO:0000259" key="9">
    <source>
        <dbReference type="Pfam" id="PF00924"/>
    </source>
</evidence>
<dbReference type="Gene3D" id="1.10.287.1260">
    <property type="match status" value="1"/>
</dbReference>
<evidence type="ECO:0000256" key="7">
    <source>
        <dbReference type="RuleBase" id="RU369025"/>
    </source>
</evidence>
<comment type="function">
    <text evidence="7">Mechanosensitive channel that participates in the regulation of osmotic pressure changes within the cell, opening in response to stretch forces in the membrane lipid bilayer, without the need for other proteins. Contributes to normal resistance to hypoosmotic shock. Forms an ion channel of 1.0 nanosiemens conductance with a slight preference for anions.</text>
</comment>
<dbReference type="PANTHER" id="PTHR30221">
    <property type="entry name" value="SMALL-CONDUCTANCE MECHANOSENSITIVE CHANNEL"/>
    <property type="match status" value="1"/>
</dbReference>
<evidence type="ECO:0000256" key="2">
    <source>
        <dbReference type="ARBA" id="ARBA00008017"/>
    </source>
</evidence>
<keyword evidence="5 7" id="KW-1133">Transmembrane helix</keyword>
<keyword evidence="7" id="KW-0813">Transport</keyword>
<feature type="transmembrane region" description="Helical" evidence="7">
    <location>
        <begin position="307"/>
        <end position="325"/>
    </location>
</feature>
<dbReference type="GO" id="GO:0005886">
    <property type="term" value="C:plasma membrane"/>
    <property type="evidence" value="ECO:0007669"/>
    <property type="project" value="UniProtKB-SubCell"/>
</dbReference>
<feature type="domain" description="Mechanosensitive ion channel MscS C-terminal" evidence="10">
    <location>
        <begin position="468"/>
        <end position="550"/>
    </location>
</feature>
<dbReference type="PANTHER" id="PTHR30221:SF1">
    <property type="entry name" value="SMALL-CONDUCTANCE MECHANOSENSITIVE CHANNEL"/>
    <property type="match status" value="1"/>
</dbReference>
<proteinExistence type="inferred from homology"/>
<dbReference type="InterPro" id="IPR045275">
    <property type="entry name" value="MscS_archaea/bacteria_type"/>
</dbReference>
<dbReference type="Pfam" id="PF00924">
    <property type="entry name" value="MS_channel_2nd"/>
    <property type="match status" value="1"/>
</dbReference>
<keyword evidence="7" id="KW-0407">Ion channel</keyword>
<evidence type="ECO:0000256" key="1">
    <source>
        <dbReference type="ARBA" id="ARBA00004651"/>
    </source>
</evidence>
<dbReference type="SUPFAM" id="SSF82861">
    <property type="entry name" value="Mechanosensitive channel protein MscS (YggB), transmembrane region"/>
    <property type="match status" value="1"/>
</dbReference>
<dbReference type="InterPro" id="IPR011066">
    <property type="entry name" value="MscS_channel_C_sf"/>
</dbReference>
<dbReference type="Proteomes" id="UP000321933">
    <property type="component" value="Unassembled WGS sequence"/>
</dbReference>
<dbReference type="InterPro" id="IPR049278">
    <property type="entry name" value="MS_channel_C"/>
</dbReference>
<sequence length="568" mass="63614">MTAFSSPVRSAFALAATLLLLWAGVAAAQQPTPAPPASVDLDALVAKLEAEVGQIRLLSERLQRATGESRDALLYRRDLRSLEVVRLLDRITPLVLSLPAEDPARVNLEQRIRGDLADVGRTVYERLKELEERIDQLVLKVEEASGVDRVEREANLESLEQLRFRYYEALIGLSRHREEHGLPPLEVLRNLPQELFQYAEIQVGKVEFSTAAIAALRQRLKVRPDQQDLATALDELQLEQSRHIDDLRIAVELMDRLELDSAPYRTVILQKGDVVSISMFDSHVLAGMALDGWKNFKSTIVENAADGIFRFLLFVATLLLFFWFAQGLKRLMRKGLERSSLNISSLLKEILISVSGGVMLVMGLMMALSQLGISLGPMLAGLGVAGFIVGFALQDTLSNFASGAMILLYRPYDVDDFIEVSGASGVVKKMTLVSTTIATFDNQILVVPNNKIWGDVIKNVTAQRVRRVDLVFGVSYSDDIEKTEQVLQDVVASHDKILRSPEPVIKVHTLGDSSVNFIVRPWVRTEDYWDVYWDLTRAVKMRFDIEGISIPFPQRDVHFYAADNSQDQ</sequence>
<evidence type="ECO:0000256" key="3">
    <source>
        <dbReference type="ARBA" id="ARBA00022475"/>
    </source>
</evidence>
<evidence type="ECO:0000256" key="6">
    <source>
        <dbReference type="ARBA" id="ARBA00023136"/>
    </source>
</evidence>
<dbReference type="RefSeq" id="WP_148064157.1">
    <property type="nucleotide sequence ID" value="NZ_VRYZ01000004.1"/>
</dbReference>
<evidence type="ECO:0000313" key="11">
    <source>
        <dbReference type="EMBL" id="TXS91526.1"/>
    </source>
</evidence>
<comment type="subcellular location">
    <subcellularLocation>
        <location evidence="7">Cell inner membrane</location>
        <topology evidence="7">Multi-pass membrane protein</topology>
    </subcellularLocation>
    <subcellularLocation>
        <location evidence="1">Cell membrane</location>
        <topology evidence="1">Multi-pass membrane protein</topology>
    </subcellularLocation>
</comment>
<keyword evidence="7" id="KW-0997">Cell inner membrane</keyword>
<evidence type="ECO:0000256" key="8">
    <source>
        <dbReference type="SAM" id="SignalP"/>
    </source>
</evidence>
<dbReference type="SUPFAM" id="SSF82689">
    <property type="entry name" value="Mechanosensitive channel protein MscS (YggB), C-terminal domain"/>
    <property type="match status" value="1"/>
</dbReference>
<feature type="domain" description="Mechanosensitive ion channel MscS" evidence="9">
    <location>
        <begin position="395"/>
        <end position="461"/>
    </location>
</feature>
<reference evidence="11 12" key="1">
    <citation type="submission" date="2019-08" db="EMBL/GenBank/DDBJ databases">
        <title>Parahaliea maris sp. nov., isolated from the surface seawater.</title>
        <authorList>
            <person name="Liu Y."/>
        </authorList>
    </citation>
    <scope>NUCLEOTIDE SEQUENCE [LARGE SCALE GENOMIC DNA]</scope>
    <source>
        <strain evidence="11 12">S2-26</strain>
    </source>
</reference>
<dbReference type="Pfam" id="PF21082">
    <property type="entry name" value="MS_channel_3rd"/>
    <property type="match status" value="1"/>
</dbReference>
<dbReference type="InterPro" id="IPR023408">
    <property type="entry name" value="MscS_beta-dom_sf"/>
</dbReference>
<feature type="signal peptide" evidence="8">
    <location>
        <begin position="1"/>
        <end position="28"/>
    </location>
</feature>
<dbReference type="Gene3D" id="2.30.30.60">
    <property type="match status" value="1"/>
</dbReference>
<evidence type="ECO:0000256" key="4">
    <source>
        <dbReference type="ARBA" id="ARBA00022692"/>
    </source>
</evidence>
<organism evidence="11 12">
    <name type="scientific">Parahaliea aestuarii</name>
    <dbReference type="NCBI Taxonomy" id="1852021"/>
    <lineage>
        <taxon>Bacteria</taxon>
        <taxon>Pseudomonadati</taxon>
        <taxon>Pseudomonadota</taxon>
        <taxon>Gammaproteobacteria</taxon>
        <taxon>Cellvibrionales</taxon>
        <taxon>Halieaceae</taxon>
        <taxon>Parahaliea</taxon>
    </lineage>
</organism>
<feature type="transmembrane region" description="Helical" evidence="7">
    <location>
        <begin position="346"/>
        <end position="368"/>
    </location>
</feature>
<keyword evidence="4 7" id="KW-0812">Transmembrane</keyword>
<feature type="transmembrane region" description="Helical" evidence="7">
    <location>
        <begin position="374"/>
        <end position="393"/>
    </location>
</feature>
<accession>A0A5C8ZST8</accession>
<dbReference type="InterPro" id="IPR006685">
    <property type="entry name" value="MscS_channel_2nd"/>
</dbReference>
<comment type="similarity">
    <text evidence="2 7">Belongs to the MscS (TC 1.A.23) family.</text>
</comment>
<evidence type="ECO:0000259" key="10">
    <source>
        <dbReference type="Pfam" id="PF21082"/>
    </source>
</evidence>
<keyword evidence="6 7" id="KW-0472">Membrane</keyword>
<keyword evidence="12" id="KW-1185">Reference proteome</keyword>
<keyword evidence="8" id="KW-0732">Signal</keyword>
<evidence type="ECO:0000313" key="12">
    <source>
        <dbReference type="Proteomes" id="UP000321933"/>
    </source>
</evidence>
<dbReference type="InterPro" id="IPR010920">
    <property type="entry name" value="LSM_dom_sf"/>
</dbReference>
<comment type="caution">
    <text evidence="11">The sequence shown here is derived from an EMBL/GenBank/DDBJ whole genome shotgun (WGS) entry which is preliminary data.</text>
</comment>
<dbReference type="SUPFAM" id="SSF50182">
    <property type="entry name" value="Sm-like ribonucleoproteins"/>
    <property type="match status" value="1"/>
</dbReference>
<keyword evidence="3" id="KW-1003">Cell membrane</keyword>
<dbReference type="Gene3D" id="3.30.70.100">
    <property type="match status" value="1"/>
</dbReference>
<dbReference type="OrthoDB" id="9809206at2"/>
<protein>
    <recommendedName>
        <fullName evidence="7">Small-conductance mechanosensitive channel</fullName>
    </recommendedName>
</protein>
<keyword evidence="7" id="KW-0406">Ion transport</keyword>
<dbReference type="InterPro" id="IPR011014">
    <property type="entry name" value="MscS_channel_TM-2"/>
</dbReference>
<gene>
    <name evidence="11" type="ORF">FVW59_10160</name>
</gene>
<comment type="subunit">
    <text evidence="7">Homoheptamer.</text>
</comment>
<dbReference type="AlphaFoldDB" id="A0A5C8ZST8"/>
<name>A0A5C8ZST8_9GAMM</name>
<evidence type="ECO:0000256" key="5">
    <source>
        <dbReference type="ARBA" id="ARBA00022989"/>
    </source>
</evidence>